<dbReference type="InterPro" id="IPR002213">
    <property type="entry name" value="UDP_glucos_trans"/>
</dbReference>
<evidence type="ECO:0000313" key="4">
    <source>
        <dbReference type="Proteomes" id="UP000827889"/>
    </source>
</evidence>
<keyword evidence="4" id="KW-1185">Reference proteome</keyword>
<dbReference type="GO" id="GO:0051555">
    <property type="term" value="P:flavonol biosynthetic process"/>
    <property type="evidence" value="ECO:0007669"/>
    <property type="project" value="TreeGrafter"/>
</dbReference>
<name>A0A8B8PEH1_9MYRT</name>
<dbReference type="Pfam" id="PF00201">
    <property type="entry name" value="UDPGT"/>
    <property type="match status" value="1"/>
</dbReference>
<dbReference type="GO" id="GO:0033485">
    <property type="term" value="P:cyanidin 3-O-glucoside biosynthetic process"/>
    <property type="evidence" value="ECO:0007669"/>
    <property type="project" value="UniProtKB-ARBA"/>
</dbReference>
<dbReference type="Gene3D" id="3.40.50.2000">
    <property type="entry name" value="Glycogen Phosphorylase B"/>
    <property type="match status" value="2"/>
</dbReference>
<dbReference type="AlphaFoldDB" id="A0A8B8PEH1"/>
<dbReference type="InterPro" id="IPR050481">
    <property type="entry name" value="UDP-glycosyltransf_plant"/>
</dbReference>
<dbReference type="GeneID" id="115742745"/>
<keyword evidence="3" id="KW-0808">Transferase</keyword>
<protein>
    <submittedName>
        <fullName evidence="5">Anthocyanidin 3-O-glucosyltransferase UFGT-like</fullName>
    </submittedName>
</protein>
<keyword evidence="2" id="KW-0328">Glycosyltransferase</keyword>
<sequence length="451" mass="49260">MSTTGSPHVAVLAFPFSTHAAPLLAVIRHLATATPDTLYSFFSTADSIATIFSASNNLPNVRAYDVGDGVPEGYVRVGKPQEDIELFLKAAQANFKKGMEEAVAKTGSGVSCLVTDAFFWFCADMAAEMELPWVAFWAAGPASLSAHLYTEHVRHTLGTGKGIEGREDETLQFIPGMSKVRIRDLPEGVVFGNLDSLFSRMLCDMGRALPRAAAVFLNSFEELDPTITADLKSKLNNFLNVGPFNLIATQPRASDESRCISWLAGQERASVAYIGFGSVAVPPREEIVELAEALEASRVSFIWSLKDHLRENLPEGFLKRTDTRGMMVAWAPQEEILKHDAVGAFITHCGWNSLLDSIVGGGVAMICRPFFGDQRLNGRMMEMWGLGVQVEGAVLSKKAVLSCLQLLLSQERGEIMRDNMRALRQQAEKEAGPDGSSTRNFKLLLKLVSNP</sequence>
<evidence type="ECO:0000256" key="2">
    <source>
        <dbReference type="ARBA" id="ARBA00022676"/>
    </source>
</evidence>
<dbReference type="Proteomes" id="UP000827889">
    <property type="component" value="Chromosome 10"/>
</dbReference>
<accession>A0A8B8PEH1</accession>
<evidence type="ECO:0000313" key="5">
    <source>
        <dbReference type="RefSeq" id="XP_030533074.1"/>
    </source>
</evidence>
<dbReference type="GO" id="GO:0047213">
    <property type="term" value="F:anthocyanidin 3-O-glucosyltransferase activity"/>
    <property type="evidence" value="ECO:0007669"/>
    <property type="project" value="UniProtKB-ARBA"/>
</dbReference>
<dbReference type="PANTHER" id="PTHR48049:SF29">
    <property type="entry name" value="FLAVONOL 3-O-GLUCOSYLTRANSFERASE-RELATED"/>
    <property type="match status" value="1"/>
</dbReference>
<dbReference type="GO" id="GO:0031542">
    <property type="term" value="P:positive regulation of anthocyanin biosynthetic process"/>
    <property type="evidence" value="ECO:0007669"/>
    <property type="project" value="UniProtKB-ARBA"/>
</dbReference>
<dbReference type="KEGG" id="rarg:115742745"/>
<gene>
    <name evidence="5" type="primary">LOC115742745</name>
</gene>
<dbReference type="SUPFAM" id="SSF53756">
    <property type="entry name" value="UDP-Glycosyltransferase/glycogen phosphorylase"/>
    <property type="match status" value="1"/>
</dbReference>
<dbReference type="OrthoDB" id="5835829at2759"/>
<reference evidence="5" key="1">
    <citation type="submission" date="2025-08" db="UniProtKB">
        <authorList>
            <consortium name="RefSeq"/>
        </authorList>
    </citation>
    <scope>IDENTIFICATION</scope>
    <source>
        <tissue evidence="5">Leaf</tissue>
    </source>
</reference>
<organism evidence="4 5">
    <name type="scientific">Rhodamnia argentea</name>
    <dbReference type="NCBI Taxonomy" id="178133"/>
    <lineage>
        <taxon>Eukaryota</taxon>
        <taxon>Viridiplantae</taxon>
        <taxon>Streptophyta</taxon>
        <taxon>Embryophyta</taxon>
        <taxon>Tracheophyta</taxon>
        <taxon>Spermatophyta</taxon>
        <taxon>Magnoliopsida</taxon>
        <taxon>eudicotyledons</taxon>
        <taxon>Gunneridae</taxon>
        <taxon>Pentapetalae</taxon>
        <taxon>rosids</taxon>
        <taxon>malvids</taxon>
        <taxon>Myrtales</taxon>
        <taxon>Myrtaceae</taxon>
        <taxon>Myrtoideae</taxon>
        <taxon>Myrteae</taxon>
        <taxon>Australasian group</taxon>
        <taxon>Rhodamnia</taxon>
    </lineage>
</organism>
<proteinExistence type="inferred from homology"/>
<dbReference type="FunFam" id="3.40.50.2000:FF:000129">
    <property type="entry name" value="Glycosyltransferase"/>
    <property type="match status" value="1"/>
</dbReference>
<dbReference type="CDD" id="cd03784">
    <property type="entry name" value="GT1_Gtf-like"/>
    <property type="match status" value="1"/>
</dbReference>
<evidence type="ECO:0000256" key="3">
    <source>
        <dbReference type="ARBA" id="ARBA00022679"/>
    </source>
</evidence>
<evidence type="ECO:0000256" key="1">
    <source>
        <dbReference type="ARBA" id="ARBA00009995"/>
    </source>
</evidence>
<dbReference type="GO" id="GO:0080043">
    <property type="term" value="F:quercetin 3-O-glucosyltransferase activity"/>
    <property type="evidence" value="ECO:0007669"/>
    <property type="project" value="TreeGrafter"/>
</dbReference>
<dbReference type="PANTHER" id="PTHR48049">
    <property type="entry name" value="GLYCOSYLTRANSFERASE"/>
    <property type="match status" value="1"/>
</dbReference>
<dbReference type="RefSeq" id="XP_030533074.1">
    <property type="nucleotide sequence ID" value="XM_030677214.2"/>
</dbReference>
<dbReference type="FunFam" id="3.40.50.2000:FF:000060">
    <property type="entry name" value="Glycosyltransferase"/>
    <property type="match status" value="1"/>
</dbReference>
<comment type="similarity">
    <text evidence="1">Belongs to the UDP-glycosyltransferase family.</text>
</comment>